<keyword evidence="1" id="KW-0732">Signal</keyword>
<name>A0ABU6VAU8_9FABA</name>
<dbReference type="Pfam" id="PF04043">
    <property type="entry name" value="PMEI"/>
    <property type="match status" value="1"/>
</dbReference>
<dbReference type="PANTHER" id="PTHR31890:SF9">
    <property type="entry name" value="PLANT INVERTASE_PECTIN METHYLESTERASE INHIBITOR SUPERFAMILY PROTEIN"/>
    <property type="match status" value="1"/>
</dbReference>
<dbReference type="SUPFAM" id="SSF101148">
    <property type="entry name" value="Plant invertase/pectin methylesterase inhibitor"/>
    <property type="match status" value="1"/>
</dbReference>
<evidence type="ECO:0000259" key="2">
    <source>
        <dbReference type="SMART" id="SM00856"/>
    </source>
</evidence>
<organism evidence="3 4">
    <name type="scientific">Stylosanthes scabra</name>
    <dbReference type="NCBI Taxonomy" id="79078"/>
    <lineage>
        <taxon>Eukaryota</taxon>
        <taxon>Viridiplantae</taxon>
        <taxon>Streptophyta</taxon>
        <taxon>Embryophyta</taxon>
        <taxon>Tracheophyta</taxon>
        <taxon>Spermatophyta</taxon>
        <taxon>Magnoliopsida</taxon>
        <taxon>eudicotyledons</taxon>
        <taxon>Gunneridae</taxon>
        <taxon>Pentapetalae</taxon>
        <taxon>rosids</taxon>
        <taxon>fabids</taxon>
        <taxon>Fabales</taxon>
        <taxon>Fabaceae</taxon>
        <taxon>Papilionoideae</taxon>
        <taxon>50 kb inversion clade</taxon>
        <taxon>dalbergioids sensu lato</taxon>
        <taxon>Dalbergieae</taxon>
        <taxon>Pterocarpus clade</taxon>
        <taxon>Stylosanthes</taxon>
    </lineage>
</organism>
<gene>
    <name evidence="3" type="ORF">PIB30_028848</name>
</gene>
<dbReference type="Proteomes" id="UP001341840">
    <property type="component" value="Unassembled WGS sequence"/>
</dbReference>
<dbReference type="Gene3D" id="1.20.140.40">
    <property type="entry name" value="Invertase/pectin methylesterase inhibitor family protein"/>
    <property type="match status" value="1"/>
</dbReference>
<evidence type="ECO:0000256" key="1">
    <source>
        <dbReference type="SAM" id="SignalP"/>
    </source>
</evidence>
<keyword evidence="4" id="KW-1185">Reference proteome</keyword>
<dbReference type="SMART" id="SM00856">
    <property type="entry name" value="PMEI"/>
    <property type="match status" value="1"/>
</dbReference>
<comment type="caution">
    <text evidence="3">The sequence shown here is derived from an EMBL/GenBank/DDBJ whole genome shotgun (WGS) entry which is preliminary data.</text>
</comment>
<sequence length="192" mass="20392">MNSSTQSFVLFSLGLILIIANAAQAEEAATVSLGVDLKKATFSADLAIKNVCESVTPQRATCMDLMRSNPKMQAAKSFVQLSKLVLKVAVKKATEGQKFLKELAAKSKNCPAIQECAGSNYGGVVRSFKSSLLSIKEDADSANYDAKAAADDVNLCESNLADAKIVNPAITHLNNEMKTMSAIAFAVTSHLE</sequence>
<accession>A0ABU6VAU8</accession>
<proteinExistence type="predicted"/>
<feature type="domain" description="Pectinesterase inhibitor" evidence="2">
    <location>
        <begin position="43"/>
        <end position="187"/>
    </location>
</feature>
<dbReference type="InterPro" id="IPR035513">
    <property type="entry name" value="Invertase/methylesterase_inhib"/>
</dbReference>
<dbReference type="PANTHER" id="PTHR31890">
    <property type="entry name" value="PLANT INVERTASE/PECTIN METHYLESTERASE INHIBITOR SUPERFAMILY PROTEIN"/>
    <property type="match status" value="1"/>
</dbReference>
<feature type="signal peptide" evidence="1">
    <location>
        <begin position="1"/>
        <end position="25"/>
    </location>
</feature>
<dbReference type="InterPro" id="IPR006501">
    <property type="entry name" value="Pectinesterase_inhib_dom"/>
</dbReference>
<evidence type="ECO:0000313" key="3">
    <source>
        <dbReference type="EMBL" id="MED6170219.1"/>
    </source>
</evidence>
<evidence type="ECO:0000313" key="4">
    <source>
        <dbReference type="Proteomes" id="UP001341840"/>
    </source>
</evidence>
<protein>
    <recommendedName>
        <fullName evidence="2">Pectinesterase inhibitor domain-containing protein</fullName>
    </recommendedName>
</protein>
<reference evidence="3 4" key="1">
    <citation type="journal article" date="2023" name="Plants (Basel)">
        <title>Bridging the Gap: Combining Genomics and Transcriptomics Approaches to Understand Stylosanthes scabra, an Orphan Legume from the Brazilian Caatinga.</title>
        <authorList>
            <person name="Ferreira-Neto J.R.C."/>
            <person name="da Silva M.D."/>
            <person name="Binneck E."/>
            <person name="de Melo N.F."/>
            <person name="da Silva R.H."/>
            <person name="de Melo A.L.T.M."/>
            <person name="Pandolfi V."/>
            <person name="Bustamante F.O."/>
            <person name="Brasileiro-Vidal A.C."/>
            <person name="Benko-Iseppon A.M."/>
        </authorList>
    </citation>
    <scope>NUCLEOTIDE SEQUENCE [LARGE SCALE GENOMIC DNA]</scope>
    <source>
        <tissue evidence="3">Leaves</tissue>
    </source>
</reference>
<dbReference type="EMBL" id="JASCZI010151150">
    <property type="protein sequence ID" value="MED6170219.1"/>
    <property type="molecule type" value="Genomic_DNA"/>
</dbReference>
<feature type="chain" id="PRO_5046394356" description="Pectinesterase inhibitor domain-containing protein" evidence="1">
    <location>
        <begin position="26"/>
        <end position="192"/>
    </location>
</feature>